<evidence type="ECO:0000313" key="2">
    <source>
        <dbReference type="Proteomes" id="UP000502041"/>
    </source>
</evidence>
<gene>
    <name evidence="1" type="ORF">HC248_01535</name>
</gene>
<keyword evidence="2" id="KW-1185">Reference proteome</keyword>
<name>A0A6H2H8W2_9BURK</name>
<dbReference type="EMBL" id="CP051461">
    <property type="protein sequence ID" value="QJC56233.1"/>
    <property type="molecule type" value="Genomic_DNA"/>
</dbReference>
<accession>A0A6H2H8W2</accession>
<protein>
    <submittedName>
        <fullName evidence="1">Uncharacterized protein</fullName>
    </submittedName>
</protein>
<dbReference type="Proteomes" id="UP000502041">
    <property type="component" value="Chromosome"/>
</dbReference>
<organism evidence="1 2">
    <name type="scientific">Polaromonas vacuolata</name>
    <dbReference type="NCBI Taxonomy" id="37448"/>
    <lineage>
        <taxon>Bacteria</taxon>
        <taxon>Pseudomonadati</taxon>
        <taxon>Pseudomonadota</taxon>
        <taxon>Betaproteobacteria</taxon>
        <taxon>Burkholderiales</taxon>
        <taxon>Comamonadaceae</taxon>
        <taxon>Polaromonas</taxon>
    </lineage>
</organism>
<evidence type="ECO:0000313" key="1">
    <source>
        <dbReference type="EMBL" id="QJC56233.1"/>
    </source>
</evidence>
<reference evidence="1 2" key="1">
    <citation type="submission" date="2020-04" db="EMBL/GenBank/DDBJ databases">
        <title>Complete genome of a Psychrophilic, Marine, Gas Vacuolate Bacterium Polaromonas vacuolata KCTC 22033T.</title>
        <authorList>
            <person name="Hwang K."/>
            <person name="Kim K.M."/>
        </authorList>
    </citation>
    <scope>NUCLEOTIDE SEQUENCE [LARGE SCALE GENOMIC DNA]</scope>
    <source>
        <strain evidence="1 2">KCTC 22033</strain>
    </source>
</reference>
<dbReference type="KEGG" id="pvac:HC248_01535"/>
<dbReference type="AlphaFoldDB" id="A0A6H2H8W2"/>
<sequence length="36" mass="3989">MLAYFVRFGERLAAKGVDKTISRVDTMNSLANDGLQ</sequence>
<proteinExistence type="predicted"/>